<dbReference type="Proteomes" id="UP000092482">
    <property type="component" value="Chromosome"/>
</dbReference>
<organism evidence="2 3">
    <name type="scientific">Serinicoccus hydrothermalis</name>
    <dbReference type="NCBI Taxonomy" id="1758689"/>
    <lineage>
        <taxon>Bacteria</taxon>
        <taxon>Bacillati</taxon>
        <taxon>Actinomycetota</taxon>
        <taxon>Actinomycetes</taxon>
        <taxon>Micrococcales</taxon>
        <taxon>Ornithinimicrobiaceae</taxon>
        <taxon>Serinicoccus</taxon>
    </lineage>
</organism>
<dbReference type="EMBL" id="CP014989">
    <property type="protein sequence ID" value="ANS78515.1"/>
    <property type="molecule type" value="Genomic_DNA"/>
</dbReference>
<feature type="region of interest" description="Disordered" evidence="1">
    <location>
        <begin position="187"/>
        <end position="241"/>
    </location>
</feature>
<sequence>MSVHPVRGRARRRWAALTAAAVVVLGACTPGSGSSGDDGSSTGGGGASGGQEQDPDALVAAPASVQETAVLPGEGATELSVEASSTFFEQAPVVVVAAEGEQLAAASAGVALGVPVLVDGAGVAEELDRLGAETVLTVGAVEDPGVDVLAVPDAQGLADALGTDGAAEQVPEGDHVQALLGLDPSSMTLLAGAPEDGASGDDTDATTSTAGESASATAAPAPTLESDVDELPSTSAPQPVEGLTVMTTGADRDAAAVASAVAVGAQVLVVPEGDPRATSDTVQASADAGAETVVGIGTEFGDAQTLAWRAATAATGVELPGGGQLMLPGKTYVALYGNPTTPALGVLGEQGPEETVARAEEIAAEYTDLVDHPVVPSLEIIATVASGDAGGDGNYSAEMDLETLRPLVDLAEEEGMYVVLDLQPGRTDFLTQAKLYEELLLRPHVGLALDPEWRLRPDEVHLQQIGQVGVDEVNSVVDWLADLTRDNDLPQKVLVLHQFQIRMIPGADDVDQSRSEVSVVIHADGQGAQGDKLATWQALHDAAPSVTHWGWKNFYDEDIPGPLSPEQTMQIEPTPDFISYQ</sequence>
<dbReference type="KEGG" id="serj:SGUI_1119"/>
<protein>
    <recommendedName>
        <fullName evidence="4">Lipoprotein</fullName>
    </recommendedName>
</protein>
<dbReference type="AlphaFoldDB" id="A0A1B1NAX2"/>
<gene>
    <name evidence="2" type="ORF">SGUI_1119</name>
</gene>
<keyword evidence="3" id="KW-1185">Reference proteome</keyword>
<feature type="region of interest" description="Disordered" evidence="1">
    <location>
        <begin position="30"/>
        <end position="56"/>
    </location>
</feature>
<dbReference type="PATRIC" id="fig|1758689.4.peg.1157"/>
<reference evidence="2 3" key="1">
    <citation type="submission" date="2016-03" db="EMBL/GenBank/DDBJ databases">
        <title>Shallow-sea hydrothermal system.</title>
        <authorList>
            <person name="Tang K."/>
        </authorList>
    </citation>
    <scope>NUCLEOTIDE SEQUENCE [LARGE SCALE GENOMIC DNA]</scope>
    <source>
        <strain evidence="2 3">JLT9</strain>
    </source>
</reference>
<feature type="compositionally biased region" description="Low complexity" evidence="1">
    <location>
        <begin position="205"/>
        <end position="223"/>
    </location>
</feature>
<dbReference type="RefSeq" id="WP_066637381.1">
    <property type="nucleotide sequence ID" value="NZ_CP014989.1"/>
</dbReference>
<feature type="compositionally biased region" description="Gly residues" evidence="1">
    <location>
        <begin position="33"/>
        <end position="49"/>
    </location>
</feature>
<accession>A0A1B1NAX2</accession>
<evidence type="ECO:0008006" key="4">
    <source>
        <dbReference type="Google" id="ProtNLM"/>
    </source>
</evidence>
<evidence type="ECO:0000313" key="2">
    <source>
        <dbReference type="EMBL" id="ANS78515.1"/>
    </source>
</evidence>
<name>A0A1B1NAX2_9MICO</name>
<dbReference type="PROSITE" id="PS51257">
    <property type="entry name" value="PROKAR_LIPOPROTEIN"/>
    <property type="match status" value="1"/>
</dbReference>
<evidence type="ECO:0000256" key="1">
    <source>
        <dbReference type="SAM" id="MobiDB-lite"/>
    </source>
</evidence>
<evidence type="ECO:0000313" key="3">
    <source>
        <dbReference type="Proteomes" id="UP000092482"/>
    </source>
</evidence>
<dbReference type="OrthoDB" id="9812120at2"/>
<dbReference type="STRING" id="1758689.SGUI_1119"/>
<proteinExistence type="predicted"/>